<sequence>MTEGALATGEIGWGGCGVRGFGEPSKTNGNAVSTRCGCGFSDICTCGPMQIKYDSPVPVSYMKSAIPDCLFLSFSNTLSNERSRI</sequence>
<dbReference type="EMBL" id="FRAN01000007">
    <property type="protein sequence ID" value="SHL47477.1"/>
    <property type="molecule type" value="Genomic_DNA"/>
</dbReference>
<name>A0A1M7AXV3_HALPU</name>
<gene>
    <name evidence="1" type="ORF">SAMN05444342_3898</name>
</gene>
<protein>
    <submittedName>
        <fullName evidence="1">Uncharacterized protein</fullName>
    </submittedName>
</protein>
<proteinExistence type="predicted"/>
<accession>A0A1M7AXV3</accession>
<evidence type="ECO:0000313" key="1">
    <source>
        <dbReference type="EMBL" id="SHL47477.1"/>
    </source>
</evidence>
<evidence type="ECO:0000313" key="2">
    <source>
        <dbReference type="Proteomes" id="UP000184203"/>
    </source>
</evidence>
<reference evidence="2" key="1">
    <citation type="submission" date="2016-11" db="EMBL/GenBank/DDBJ databases">
        <authorList>
            <person name="Varghese N."/>
            <person name="Submissions S."/>
        </authorList>
    </citation>
    <scope>NUCLEOTIDE SEQUENCE [LARGE SCALE GENOMIC DNA]</scope>
    <source>
        <strain evidence="2">DX253</strain>
    </source>
</reference>
<keyword evidence="2" id="KW-1185">Reference proteome</keyword>
<dbReference type="AlphaFoldDB" id="A0A1M7AXV3"/>
<organism evidence="1 2">
    <name type="scientific">Haladaptatus paucihalophilus DX253</name>
    <dbReference type="NCBI Taxonomy" id="797209"/>
    <lineage>
        <taxon>Archaea</taxon>
        <taxon>Methanobacteriati</taxon>
        <taxon>Methanobacteriota</taxon>
        <taxon>Stenosarchaea group</taxon>
        <taxon>Halobacteria</taxon>
        <taxon>Halobacteriales</taxon>
        <taxon>Haladaptataceae</taxon>
        <taxon>Haladaptatus</taxon>
    </lineage>
</organism>
<dbReference type="Proteomes" id="UP000184203">
    <property type="component" value="Unassembled WGS sequence"/>
</dbReference>